<dbReference type="KEGG" id="bgt:106078071"/>
<dbReference type="OrthoDB" id="6475849at2759"/>
<dbReference type="InterPro" id="IPR008753">
    <property type="entry name" value="Peptidase_M13_N"/>
</dbReference>
<dbReference type="GO" id="GO:0006508">
    <property type="term" value="P:proteolysis"/>
    <property type="evidence" value="ECO:0007669"/>
    <property type="project" value="InterPro"/>
</dbReference>
<proteinExistence type="predicted"/>
<reference evidence="2" key="1">
    <citation type="submission" date="2020-05" db="UniProtKB">
        <authorList>
            <consortium name="EnsemblMetazoa"/>
        </authorList>
    </citation>
    <scope>IDENTIFICATION</scope>
    <source>
        <strain evidence="2">BB02</strain>
    </source>
</reference>
<dbReference type="InterPro" id="IPR042089">
    <property type="entry name" value="Peptidase_M13_dom_2"/>
</dbReference>
<dbReference type="Gene3D" id="1.10.1380.10">
    <property type="entry name" value="Neutral endopeptidase , domain2"/>
    <property type="match status" value="1"/>
</dbReference>
<dbReference type="VEuPathDB" id="VectorBase:BGLB039132"/>
<dbReference type="VEuPathDB" id="VectorBase:BGLAX_028017"/>
<evidence type="ECO:0000313" key="2">
    <source>
        <dbReference type="EnsemblMetazoa" id="BGLB039132-PA"/>
    </source>
</evidence>
<dbReference type="AlphaFoldDB" id="A0A2C9M6V5"/>
<dbReference type="EnsemblMetazoa" id="BGLB039132-RA">
    <property type="protein sequence ID" value="BGLB039132-PA"/>
    <property type="gene ID" value="BGLB039132"/>
</dbReference>
<accession>A0A2C9M6V5</accession>
<evidence type="ECO:0000313" key="3">
    <source>
        <dbReference type="Proteomes" id="UP000076420"/>
    </source>
</evidence>
<protein>
    <recommendedName>
        <fullName evidence="1">Peptidase M13 N-terminal domain-containing protein</fullName>
    </recommendedName>
</protein>
<dbReference type="Proteomes" id="UP000076420">
    <property type="component" value="Unassembled WGS sequence"/>
</dbReference>
<evidence type="ECO:0000259" key="1">
    <source>
        <dbReference type="Pfam" id="PF05649"/>
    </source>
</evidence>
<gene>
    <name evidence="2" type="primary">106078071</name>
</gene>
<feature type="domain" description="Peptidase M13 N-terminal" evidence="1">
    <location>
        <begin position="9"/>
        <end position="108"/>
    </location>
</feature>
<dbReference type="SUPFAM" id="SSF55486">
    <property type="entry name" value="Metalloproteases ('zincins'), catalytic domain"/>
    <property type="match status" value="1"/>
</dbReference>
<dbReference type="Pfam" id="PF05649">
    <property type="entry name" value="Peptidase_M13_N"/>
    <property type="match status" value="1"/>
</dbReference>
<organism evidence="2 3">
    <name type="scientific">Biomphalaria glabrata</name>
    <name type="common">Bloodfluke planorb</name>
    <name type="synonym">Freshwater snail</name>
    <dbReference type="NCBI Taxonomy" id="6526"/>
    <lineage>
        <taxon>Eukaryota</taxon>
        <taxon>Metazoa</taxon>
        <taxon>Spiralia</taxon>
        <taxon>Lophotrochozoa</taxon>
        <taxon>Mollusca</taxon>
        <taxon>Gastropoda</taxon>
        <taxon>Heterobranchia</taxon>
        <taxon>Euthyneura</taxon>
        <taxon>Panpulmonata</taxon>
        <taxon>Hygrophila</taxon>
        <taxon>Lymnaeoidea</taxon>
        <taxon>Planorbidae</taxon>
        <taxon>Biomphalaria</taxon>
    </lineage>
</organism>
<name>A0A2C9M6V5_BIOGL</name>
<sequence length="109" mass="12774">MNENVPLALLLGGEEQTAREKLEVVYEFQKNLSKIFLPYDLKNKGTNLTFEKRMTVGEFQTVLGSWIDVDKYFSTVAGQKFVTKDDEMYVDELDYFKRLRYIIQGTDKE</sequence>